<dbReference type="InterPro" id="IPR026466">
    <property type="entry name" value="Fim_isopep_form_D2_dom"/>
</dbReference>
<keyword evidence="1" id="KW-1133">Transmembrane helix</keyword>
<dbReference type="Gene3D" id="2.60.40.10">
    <property type="entry name" value="Immunoglobulins"/>
    <property type="match status" value="2"/>
</dbReference>
<dbReference type="Proteomes" id="UP000253817">
    <property type="component" value="Unassembled WGS sequence"/>
</dbReference>
<feature type="domain" description="SpaA-like prealbumin fold" evidence="3">
    <location>
        <begin position="352"/>
        <end position="425"/>
    </location>
</feature>
<feature type="signal peptide" evidence="2">
    <location>
        <begin position="1"/>
        <end position="37"/>
    </location>
</feature>
<keyword evidence="2" id="KW-0732">Signal</keyword>
<evidence type="ECO:0000259" key="3">
    <source>
        <dbReference type="Pfam" id="PF17802"/>
    </source>
</evidence>
<dbReference type="Gene3D" id="2.60.40.740">
    <property type="match status" value="1"/>
</dbReference>
<gene>
    <name evidence="4" type="ORF">C1876_09225</name>
</gene>
<name>A0ABX9HIP6_9ACTN</name>
<evidence type="ECO:0000313" key="5">
    <source>
        <dbReference type="Proteomes" id="UP000253817"/>
    </source>
</evidence>
<dbReference type="NCBIfam" id="NF033902">
    <property type="entry name" value="iso_D2_wall_anc"/>
    <property type="match status" value="1"/>
</dbReference>
<feature type="transmembrane region" description="Helical" evidence="1">
    <location>
        <begin position="487"/>
        <end position="506"/>
    </location>
</feature>
<sequence length="520" mass="53682">MHGRNAVRSLTALGVALVLALLAVVCGAALCPGAAWAADERTGSIVVHEYRTQLGATQPGTGDAGAILPADAEPLADVPLTLYRLSEDPQAANGFDPSVTVDSPPLASFDPRTGSTDAQGALAFGDLPRGVYLLVQGAMPGLQPAQQKLLVAVPMENAASDEARWDVHVYPKSYAVASIAKQAVDPDTVYGVGDEASWRIVLPVPAELKANGADGTVRYGSALAVRDPLDARLDFVEGAQVALVDEHGAPSATALVAGVDYEEAFDARTRTASWTFTDEALKRIADAGAHDLVITLTTRVNEAAYDAPGAIYNDASASFTSATGKPVQVVVVPGGTPDPENPAHPRIYTGGLRIDKHLDATGEKLSGAVFKVARSYDDARAGRFIPRTAGGAAQDIELVTDANGAASLAGLAAGTYWLVETQAPSYADAHGATHACVRLTEPAAVTVPDDPASATVGVSVANRLETPLDQAGSAAWTTLVKTGDAGWLAAAALLVALAAGIGAAAYRRSVRVRDERTDER</sequence>
<dbReference type="EMBL" id="PPTT01000014">
    <property type="protein sequence ID" value="RDB68623.1"/>
    <property type="molecule type" value="Genomic_DNA"/>
</dbReference>
<keyword evidence="1" id="KW-0812">Transmembrane</keyword>
<dbReference type="Pfam" id="PF17802">
    <property type="entry name" value="SpaA"/>
    <property type="match status" value="1"/>
</dbReference>
<evidence type="ECO:0000313" key="4">
    <source>
        <dbReference type="EMBL" id="RDB68623.1"/>
    </source>
</evidence>
<feature type="chain" id="PRO_5047192414" description="SpaA-like prealbumin fold domain-containing protein" evidence="2">
    <location>
        <begin position="38"/>
        <end position="520"/>
    </location>
</feature>
<evidence type="ECO:0000256" key="2">
    <source>
        <dbReference type="SAM" id="SignalP"/>
    </source>
</evidence>
<keyword evidence="5" id="KW-1185">Reference proteome</keyword>
<protein>
    <recommendedName>
        <fullName evidence="3">SpaA-like prealbumin fold domain-containing protein</fullName>
    </recommendedName>
</protein>
<accession>A0ABX9HIP6</accession>
<evidence type="ECO:0000256" key="1">
    <source>
        <dbReference type="SAM" id="Phobius"/>
    </source>
</evidence>
<dbReference type="InterPro" id="IPR048052">
    <property type="entry name" value="FM1-like"/>
</dbReference>
<reference evidence="4 5" key="1">
    <citation type="journal article" date="2018" name="Elife">
        <title>Discovery and characterization of a prevalent human gut bacterial enzyme sufficient for the inactivation of a family of plant toxins.</title>
        <authorList>
            <person name="Koppel N."/>
            <person name="Bisanz J.E."/>
            <person name="Pandelia M.E."/>
            <person name="Turnbaugh P.J."/>
            <person name="Balskus E.P."/>
        </authorList>
    </citation>
    <scope>NUCLEOTIDE SEQUENCE [LARGE SCALE GENOMIC DNA]</scope>
    <source>
        <strain evidence="4 5">DSM 16107</strain>
    </source>
</reference>
<organism evidence="4 5">
    <name type="scientific">Eggerthella sinensis</name>
    <dbReference type="NCBI Taxonomy" id="242230"/>
    <lineage>
        <taxon>Bacteria</taxon>
        <taxon>Bacillati</taxon>
        <taxon>Actinomycetota</taxon>
        <taxon>Coriobacteriia</taxon>
        <taxon>Eggerthellales</taxon>
        <taxon>Eggerthellaceae</taxon>
        <taxon>Eggerthella</taxon>
    </lineage>
</organism>
<comment type="caution">
    <text evidence="4">The sequence shown here is derived from an EMBL/GenBank/DDBJ whole genome shotgun (WGS) entry which is preliminary data.</text>
</comment>
<dbReference type="InterPro" id="IPR013783">
    <property type="entry name" value="Ig-like_fold"/>
</dbReference>
<proteinExistence type="predicted"/>
<dbReference type="InterPro" id="IPR041033">
    <property type="entry name" value="SpaA_PFL_dom_1"/>
</dbReference>
<keyword evidence="1" id="KW-0472">Membrane</keyword>
<dbReference type="NCBIfam" id="TIGR04226">
    <property type="entry name" value="RrgB_K2N_iso_D2"/>
    <property type="match status" value="1"/>
</dbReference>